<dbReference type="Proteomes" id="UP000614609">
    <property type="component" value="Unassembled WGS sequence"/>
</dbReference>
<sequence length="336" mass="34208">MHARPPHFFGVPPDTADMSGSFDVSRRQALSGIGALVVAGGVGYTAFDDGGSWRVAETPVDVSLHDVVATADGRYAVGDGGVIVTRGEQGWETVRETGVTGDGRDLAAASVTEDGGRLWVAGASGVVGEYDVATDTMTSHAAPNDDTDDYRALAVTGVADEANVYVADAAGHVHYSFGDGATGTWDAVTPGSGASLPALDCYGPRAGHAVDTNGTVFATADGETWSNIGVEDANVDFYGIDGGAADDVDVVGGNGTVRRYDGRTWSRRDLGDATLRDVERTERGVVAVGDGGVVFHGGGGSWSADDTPTGATLRAVAVGDPTVAVGDGGVVLERTR</sequence>
<gene>
    <name evidence="1" type="ORF">GCM10009017_17330</name>
</gene>
<reference evidence="1" key="1">
    <citation type="journal article" date="2014" name="Int. J. Syst. Evol. Microbiol.">
        <title>Complete genome sequence of Corynebacterium casei LMG S-19264T (=DSM 44701T), isolated from a smear-ripened cheese.</title>
        <authorList>
            <consortium name="US DOE Joint Genome Institute (JGI-PGF)"/>
            <person name="Walter F."/>
            <person name="Albersmeier A."/>
            <person name="Kalinowski J."/>
            <person name="Ruckert C."/>
        </authorList>
    </citation>
    <scope>NUCLEOTIDE SEQUENCE</scope>
    <source>
        <strain evidence="1">JCM 16108</strain>
    </source>
</reference>
<reference evidence="1" key="2">
    <citation type="submission" date="2020-09" db="EMBL/GenBank/DDBJ databases">
        <authorList>
            <person name="Sun Q."/>
            <person name="Ohkuma M."/>
        </authorList>
    </citation>
    <scope>NUCLEOTIDE SEQUENCE</scope>
    <source>
        <strain evidence="1">JCM 16108</strain>
    </source>
</reference>
<proteinExistence type="predicted"/>
<accession>A0A830FPF7</accession>
<keyword evidence="2" id="KW-1185">Reference proteome</keyword>
<dbReference type="AlphaFoldDB" id="A0A830FPF7"/>
<name>A0A830FPF7_9EURY</name>
<evidence type="ECO:0000313" key="2">
    <source>
        <dbReference type="Proteomes" id="UP000614609"/>
    </source>
</evidence>
<evidence type="ECO:0000313" key="1">
    <source>
        <dbReference type="EMBL" id="GGM67737.1"/>
    </source>
</evidence>
<protein>
    <submittedName>
        <fullName evidence="1">Uncharacterized protein</fullName>
    </submittedName>
</protein>
<organism evidence="1 2">
    <name type="scientific">Halarchaeum rubridurum</name>
    <dbReference type="NCBI Taxonomy" id="489911"/>
    <lineage>
        <taxon>Archaea</taxon>
        <taxon>Methanobacteriati</taxon>
        <taxon>Methanobacteriota</taxon>
        <taxon>Stenosarchaea group</taxon>
        <taxon>Halobacteria</taxon>
        <taxon>Halobacteriales</taxon>
        <taxon>Halobacteriaceae</taxon>
    </lineage>
</organism>
<dbReference type="EMBL" id="BMOO01000003">
    <property type="protein sequence ID" value="GGM67737.1"/>
    <property type="molecule type" value="Genomic_DNA"/>
</dbReference>
<comment type="caution">
    <text evidence="1">The sequence shown here is derived from an EMBL/GenBank/DDBJ whole genome shotgun (WGS) entry which is preliminary data.</text>
</comment>
<dbReference type="SUPFAM" id="SSF110296">
    <property type="entry name" value="Oligoxyloglucan reducing end-specific cellobiohydrolase"/>
    <property type="match status" value="1"/>
</dbReference>